<gene>
    <name evidence="1" type="ORF">F444_04658</name>
</gene>
<comment type="caution">
    <text evidence="1">The sequence shown here is derived from an EMBL/GenBank/DDBJ whole genome shotgun (WGS) entry which is preliminary data.</text>
</comment>
<name>A0A081APX5_PHYNI</name>
<reference evidence="1 2" key="1">
    <citation type="submission" date="2013-11" db="EMBL/GenBank/DDBJ databases">
        <title>The Genome Sequence of Phytophthora parasitica P1976.</title>
        <authorList>
            <consortium name="The Broad Institute Genomics Platform"/>
            <person name="Russ C."/>
            <person name="Tyler B."/>
            <person name="Panabieres F."/>
            <person name="Shan W."/>
            <person name="Tripathy S."/>
            <person name="Grunwald N."/>
            <person name="Machado M."/>
            <person name="Johnson C.S."/>
            <person name="Walker B."/>
            <person name="Young S."/>
            <person name="Zeng Q."/>
            <person name="Gargeya S."/>
            <person name="Fitzgerald M."/>
            <person name="Haas B."/>
            <person name="Abouelleil A."/>
            <person name="Allen A.W."/>
            <person name="Alvarado L."/>
            <person name="Arachchi H.M."/>
            <person name="Berlin A.M."/>
            <person name="Chapman S.B."/>
            <person name="Gainer-Dewar J."/>
            <person name="Goldberg J."/>
            <person name="Griggs A."/>
            <person name="Gujja S."/>
            <person name="Hansen M."/>
            <person name="Howarth C."/>
            <person name="Imamovic A."/>
            <person name="Ireland A."/>
            <person name="Larimer J."/>
            <person name="McCowan C."/>
            <person name="Murphy C."/>
            <person name="Pearson M."/>
            <person name="Poon T.W."/>
            <person name="Priest M."/>
            <person name="Roberts A."/>
            <person name="Saif S."/>
            <person name="Shea T."/>
            <person name="Sisk P."/>
            <person name="Sykes S."/>
            <person name="Wortman J."/>
            <person name="Nusbaum C."/>
            <person name="Birren B."/>
        </authorList>
    </citation>
    <scope>NUCLEOTIDE SEQUENCE [LARGE SCALE GENOMIC DNA]</scope>
    <source>
        <strain evidence="1 2">P1976</strain>
    </source>
</reference>
<proteinExistence type="predicted"/>
<accession>A0A081APX5</accession>
<dbReference type="AlphaFoldDB" id="A0A081APX5"/>
<evidence type="ECO:0000313" key="2">
    <source>
        <dbReference type="Proteomes" id="UP000028582"/>
    </source>
</evidence>
<protein>
    <submittedName>
        <fullName evidence="1">Uncharacterized protein</fullName>
    </submittedName>
</protein>
<sequence length="92" mass="9619">MLRTGVLAGAMQITDSGCLHACLPRRRRAPIDCHPATRLTGGGVAARMVSAFVSCSGQLVQASGKAPRLPTGWPANARRQCTRSALGIHLPS</sequence>
<organism evidence="1 2">
    <name type="scientific">Phytophthora nicotianae P1976</name>
    <dbReference type="NCBI Taxonomy" id="1317066"/>
    <lineage>
        <taxon>Eukaryota</taxon>
        <taxon>Sar</taxon>
        <taxon>Stramenopiles</taxon>
        <taxon>Oomycota</taxon>
        <taxon>Peronosporomycetes</taxon>
        <taxon>Peronosporales</taxon>
        <taxon>Peronosporaceae</taxon>
        <taxon>Phytophthora</taxon>
    </lineage>
</organism>
<evidence type="ECO:0000313" key="1">
    <source>
        <dbReference type="EMBL" id="ETO80936.1"/>
    </source>
</evidence>
<dbReference type="EMBL" id="ANJA01000933">
    <property type="protein sequence ID" value="ETO80936.1"/>
    <property type="molecule type" value="Genomic_DNA"/>
</dbReference>
<dbReference type="Proteomes" id="UP000028582">
    <property type="component" value="Unassembled WGS sequence"/>
</dbReference>